<reference evidence="5" key="1">
    <citation type="submission" date="2007-09" db="EMBL/GenBank/DDBJ databases">
        <title>Toxic transcriptome analysis of Lychas mucronatus: molecular mechanisms regulating diversity of scorpion venom peptides.</title>
        <authorList>
            <person name="Li W."/>
            <person name="Ma Y."/>
            <person name="Cao Z."/>
        </authorList>
    </citation>
    <scope>NUCLEOTIDE SEQUENCE</scope>
    <source>
        <tissue evidence="5">Venom gland</tissue>
    </source>
</reference>
<feature type="domain" description="Single" evidence="4">
    <location>
        <begin position="37"/>
        <end position="103"/>
    </location>
</feature>
<keyword evidence="3" id="KW-1133">Transmembrane helix</keyword>
<evidence type="ECO:0000313" key="5">
    <source>
        <dbReference type="EMBL" id="ABY26691.1"/>
    </source>
</evidence>
<evidence type="ECO:0000256" key="1">
    <source>
        <dbReference type="ARBA" id="ARBA00004613"/>
    </source>
</evidence>
<dbReference type="GO" id="GO:0005576">
    <property type="term" value="C:extracellular region"/>
    <property type="evidence" value="ECO:0007669"/>
    <property type="project" value="UniProtKB-SubCell"/>
</dbReference>
<keyword evidence="2" id="KW-0964">Secreted</keyword>
<organism evidence="5">
    <name type="scientific">Lychas mucronatus</name>
    <name type="common">Chinese swimming scorpion</name>
    <dbReference type="NCBI Taxonomy" id="172552"/>
    <lineage>
        <taxon>Eukaryota</taxon>
        <taxon>Metazoa</taxon>
        <taxon>Ecdysozoa</taxon>
        <taxon>Arthropoda</taxon>
        <taxon>Chelicerata</taxon>
        <taxon>Arachnida</taxon>
        <taxon>Scorpiones</taxon>
        <taxon>Buthida</taxon>
        <taxon>Buthoidea</taxon>
        <taxon>Buthidae</taxon>
        <taxon>Lychas</taxon>
    </lineage>
</organism>
<feature type="transmembrane region" description="Helical" evidence="3">
    <location>
        <begin position="7"/>
        <end position="27"/>
    </location>
</feature>
<protein>
    <submittedName>
        <fullName evidence="5">TxLP9</fullName>
    </submittedName>
</protein>
<evidence type="ECO:0000256" key="2">
    <source>
        <dbReference type="ARBA" id="ARBA00022525"/>
    </source>
</evidence>
<proteinExistence type="evidence at transcript level"/>
<sequence>MAVASRIYVYGICLFLLITLINASILLTPLEPGPGPCYDKNGNERKLREVWKDEDKCEMHKCILLRGRRHIQTYRCSIKDVPEGCRLLEREGLYPDCCADFVC</sequence>
<dbReference type="InterPro" id="IPR029277">
    <property type="entry name" value="SVWC_dom"/>
</dbReference>
<dbReference type="EMBL" id="EU163882">
    <property type="protein sequence ID" value="ABY26691.1"/>
    <property type="molecule type" value="mRNA"/>
</dbReference>
<keyword evidence="3" id="KW-0472">Membrane</keyword>
<accession>A0A0U1TYK7</accession>
<evidence type="ECO:0000259" key="4">
    <source>
        <dbReference type="SMART" id="SM01318"/>
    </source>
</evidence>
<dbReference type="SMART" id="SM01318">
    <property type="entry name" value="SVWC"/>
    <property type="match status" value="1"/>
</dbReference>
<dbReference type="AlphaFoldDB" id="A0A0U1TYK7"/>
<dbReference type="Pfam" id="PF15430">
    <property type="entry name" value="SVWC"/>
    <property type="match status" value="1"/>
</dbReference>
<comment type="subcellular location">
    <subcellularLocation>
        <location evidence="1">Secreted</location>
    </subcellularLocation>
</comment>
<evidence type="ECO:0000256" key="3">
    <source>
        <dbReference type="SAM" id="Phobius"/>
    </source>
</evidence>
<name>A0A0U1TYK7_LYCMC</name>
<keyword evidence="3" id="KW-0812">Transmembrane</keyword>